<evidence type="ECO:0000256" key="1">
    <source>
        <dbReference type="SAM" id="MobiDB-lite"/>
    </source>
</evidence>
<comment type="caution">
    <text evidence="2">The sequence shown here is derived from an EMBL/GenBank/DDBJ whole genome shotgun (WGS) entry which is preliminary data.</text>
</comment>
<dbReference type="AlphaFoldDB" id="A0A835QT90"/>
<gene>
    <name evidence="2" type="ORF">HPP92_015365</name>
</gene>
<dbReference type="Proteomes" id="UP000639772">
    <property type="component" value="Chromosome 7"/>
</dbReference>
<feature type="region of interest" description="Disordered" evidence="1">
    <location>
        <begin position="72"/>
        <end position="96"/>
    </location>
</feature>
<organism evidence="2 3">
    <name type="scientific">Vanilla planifolia</name>
    <name type="common">Vanilla</name>
    <dbReference type="NCBI Taxonomy" id="51239"/>
    <lineage>
        <taxon>Eukaryota</taxon>
        <taxon>Viridiplantae</taxon>
        <taxon>Streptophyta</taxon>
        <taxon>Embryophyta</taxon>
        <taxon>Tracheophyta</taxon>
        <taxon>Spermatophyta</taxon>
        <taxon>Magnoliopsida</taxon>
        <taxon>Liliopsida</taxon>
        <taxon>Asparagales</taxon>
        <taxon>Orchidaceae</taxon>
        <taxon>Vanilloideae</taxon>
        <taxon>Vanilleae</taxon>
        <taxon>Vanilla</taxon>
    </lineage>
</organism>
<dbReference type="PANTHER" id="PTHR35104:SF13">
    <property type="entry name" value="OS03G0807000 PROTEIN"/>
    <property type="match status" value="1"/>
</dbReference>
<sequence length="96" mass="10942">MVFCSGWVVVAGRTSANWWQYVACNPERLSNDEILRLLVFIPLHHLRRIALGLFSFLCFPLPSPHRIHRYRETSSSSSSFSDDSDNSDEDSGSHTD</sequence>
<accession>A0A835QT90</accession>
<protein>
    <submittedName>
        <fullName evidence="2">Uncharacterized protein</fullName>
    </submittedName>
</protein>
<reference evidence="2 3" key="1">
    <citation type="journal article" date="2020" name="Nat. Food">
        <title>A phased Vanilla planifolia genome enables genetic improvement of flavour and production.</title>
        <authorList>
            <person name="Hasing T."/>
            <person name="Tang H."/>
            <person name="Brym M."/>
            <person name="Khazi F."/>
            <person name="Huang T."/>
            <person name="Chambers A.H."/>
        </authorList>
    </citation>
    <scope>NUCLEOTIDE SEQUENCE [LARGE SCALE GENOMIC DNA]</scope>
    <source>
        <tissue evidence="2">Leaf</tissue>
    </source>
</reference>
<evidence type="ECO:0000313" key="3">
    <source>
        <dbReference type="Proteomes" id="UP000639772"/>
    </source>
</evidence>
<evidence type="ECO:0000313" key="2">
    <source>
        <dbReference type="EMBL" id="KAG0475679.1"/>
    </source>
</evidence>
<dbReference type="PANTHER" id="PTHR35104">
    <property type="entry name" value="OS03G0807000 PROTEIN"/>
    <property type="match status" value="1"/>
</dbReference>
<name>A0A835QT90_VANPL</name>
<dbReference type="OrthoDB" id="1935666at2759"/>
<dbReference type="EMBL" id="JADCNM010000007">
    <property type="protein sequence ID" value="KAG0475679.1"/>
    <property type="molecule type" value="Genomic_DNA"/>
</dbReference>
<proteinExistence type="predicted"/>